<evidence type="ECO:0000256" key="6">
    <source>
        <dbReference type="ARBA" id="ARBA00022777"/>
    </source>
</evidence>
<dbReference type="InterPro" id="IPR003594">
    <property type="entry name" value="HATPase_dom"/>
</dbReference>
<dbReference type="Gene3D" id="3.30.450.20">
    <property type="entry name" value="PAS domain"/>
    <property type="match status" value="1"/>
</dbReference>
<dbReference type="SUPFAM" id="SSF47384">
    <property type="entry name" value="Homodimeric domain of signal transducing histidine kinase"/>
    <property type="match status" value="1"/>
</dbReference>
<feature type="coiled-coil region" evidence="9">
    <location>
        <begin position="122"/>
        <end position="156"/>
    </location>
</feature>
<keyword evidence="14" id="KW-1185">Reference proteome</keyword>
<evidence type="ECO:0000256" key="4">
    <source>
        <dbReference type="ARBA" id="ARBA00022679"/>
    </source>
</evidence>
<comment type="caution">
    <text evidence="13">The sequence shown here is derived from an EMBL/GenBank/DDBJ whole genome shotgun (WGS) entry which is preliminary data.</text>
</comment>
<dbReference type="GO" id="GO:0000155">
    <property type="term" value="F:phosphorelay sensor kinase activity"/>
    <property type="evidence" value="ECO:0007669"/>
    <property type="project" value="InterPro"/>
</dbReference>
<feature type="domain" description="PAS" evidence="12">
    <location>
        <begin position="153"/>
        <end position="197"/>
    </location>
</feature>
<dbReference type="CDD" id="cd00082">
    <property type="entry name" value="HisKA"/>
    <property type="match status" value="1"/>
</dbReference>
<dbReference type="InterPro" id="IPR004358">
    <property type="entry name" value="Sig_transdc_His_kin-like_C"/>
</dbReference>
<dbReference type="GO" id="GO:0006355">
    <property type="term" value="P:regulation of DNA-templated transcription"/>
    <property type="evidence" value="ECO:0007669"/>
    <property type="project" value="InterPro"/>
</dbReference>
<dbReference type="InterPro" id="IPR005467">
    <property type="entry name" value="His_kinase_dom"/>
</dbReference>
<gene>
    <name evidence="13" type="ORF">HNR50_003106</name>
</gene>
<dbReference type="NCBIfam" id="TIGR00229">
    <property type="entry name" value="sensory_box"/>
    <property type="match status" value="1"/>
</dbReference>
<evidence type="ECO:0000256" key="2">
    <source>
        <dbReference type="ARBA" id="ARBA00012438"/>
    </source>
</evidence>
<dbReference type="InterPro" id="IPR003661">
    <property type="entry name" value="HisK_dim/P_dom"/>
</dbReference>
<keyword evidence="10" id="KW-0812">Transmembrane</keyword>
<dbReference type="SMART" id="SM00091">
    <property type="entry name" value="PAS"/>
    <property type="match status" value="1"/>
</dbReference>
<keyword evidence="5" id="KW-0547">Nucleotide-binding</keyword>
<dbReference type="EMBL" id="JACHGJ010000006">
    <property type="protein sequence ID" value="MBB6481426.1"/>
    <property type="molecule type" value="Genomic_DNA"/>
</dbReference>
<dbReference type="PROSITE" id="PS50109">
    <property type="entry name" value="HIS_KIN"/>
    <property type="match status" value="1"/>
</dbReference>
<name>A0A841RCN1_9SPIO</name>
<keyword evidence="10" id="KW-1133">Transmembrane helix</keyword>
<dbReference type="EC" id="2.7.13.3" evidence="2"/>
<dbReference type="SUPFAM" id="SSF55785">
    <property type="entry name" value="PYP-like sensor domain (PAS domain)"/>
    <property type="match status" value="1"/>
</dbReference>
<evidence type="ECO:0000313" key="14">
    <source>
        <dbReference type="Proteomes" id="UP000587760"/>
    </source>
</evidence>
<keyword evidence="7" id="KW-0067">ATP-binding</keyword>
<evidence type="ECO:0000256" key="3">
    <source>
        <dbReference type="ARBA" id="ARBA00022553"/>
    </source>
</evidence>
<proteinExistence type="predicted"/>
<dbReference type="PRINTS" id="PR00344">
    <property type="entry name" value="BCTRLSENSOR"/>
</dbReference>
<dbReference type="RefSeq" id="WP_184747673.1">
    <property type="nucleotide sequence ID" value="NZ_JACHGJ010000006.1"/>
</dbReference>
<dbReference type="Proteomes" id="UP000587760">
    <property type="component" value="Unassembled WGS sequence"/>
</dbReference>
<feature type="domain" description="Histidine kinase" evidence="11">
    <location>
        <begin position="287"/>
        <end position="533"/>
    </location>
</feature>
<dbReference type="InterPro" id="IPR035965">
    <property type="entry name" value="PAS-like_dom_sf"/>
</dbReference>
<evidence type="ECO:0000256" key="9">
    <source>
        <dbReference type="SAM" id="Coils"/>
    </source>
</evidence>
<evidence type="ECO:0000259" key="12">
    <source>
        <dbReference type="PROSITE" id="PS50112"/>
    </source>
</evidence>
<dbReference type="Gene3D" id="3.30.565.10">
    <property type="entry name" value="Histidine kinase-like ATPase, C-terminal domain"/>
    <property type="match status" value="1"/>
</dbReference>
<protein>
    <recommendedName>
        <fullName evidence="2">histidine kinase</fullName>
        <ecNumber evidence="2">2.7.13.3</ecNumber>
    </recommendedName>
</protein>
<evidence type="ECO:0000256" key="8">
    <source>
        <dbReference type="ARBA" id="ARBA00023012"/>
    </source>
</evidence>
<dbReference type="PANTHER" id="PTHR43065:SF42">
    <property type="entry name" value="TWO-COMPONENT SENSOR PPRA"/>
    <property type="match status" value="1"/>
</dbReference>
<keyword evidence="3" id="KW-0597">Phosphoprotein</keyword>
<keyword evidence="9" id="KW-0175">Coiled coil</keyword>
<evidence type="ECO:0000256" key="1">
    <source>
        <dbReference type="ARBA" id="ARBA00000085"/>
    </source>
</evidence>
<dbReference type="CDD" id="cd00130">
    <property type="entry name" value="PAS"/>
    <property type="match status" value="1"/>
</dbReference>
<keyword evidence="8" id="KW-0902">Two-component regulatory system</keyword>
<keyword evidence="4" id="KW-0808">Transferase</keyword>
<dbReference type="GO" id="GO:0005524">
    <property type="term" value="F:ATP binding"/>
    <property type="evidence" value="ECO:0007669"/>
    <property type="project" value="UniProtKB-KW"/>
</dbReference>
<evidence type="ECO:0000313" key="13">
    <source>
        <dbReference type="EMBL" id="MBB6481426.1"/>
    </source>
</evidence>
<evidence type="ECO:0000256" key="7">
    <source>
        <dbReference type="ARBA" id="ARBA00022840"/>
    </source>
</evidence>
<evidence type="ECO:0000256" key="10">
    <source>
        <dbReference type="SAM" id="Phobius"/>
    </source>
</evidence>
<comment type="catalytic activity">
    <reaction evidence="1">
        <text>ATP + protein L-histidine = ADP + protein N-phospho-L-histidine.</text>
        <dbReference type="EC" id="2.7.13.3"/>
    </reaction>
</comment>
<sequence>MERHAIVIEEDFWALDAQGPLKYLTLVSQRESFGSISIYGLNGEEFLNIEEPEFTGFDRFLDNVGLIPETIMQFDIVHDGEVIGYLTAAYRNKNIYIYFYAFIVFILIYFVIILFLKTVGDKHQLEHRVRERTIELEEEIEERIKIELELKEARNYISNIIDSMPSILISVDSEGRITQCNKTAEEMTGIDRKESLGMFIDSLIPQMKLRMKYIRENIESGEIKQEQKVLIKENGNIRYADITIYPLTEEGAKGAVIRLDDVTNKVRLEEMMIQSEKMLSVGGLAAGMAHEINNPLGGMMQTAHVMENRLGKSLDMPGNVKAAEEAGTTMEAIKAFMDSRGIPRMINSINESGRRVAEIIENMLSFSRKSDGQSTTRNVNELIEKTLELAYSDYDLKKQYDFKLVNIERDFAEELPMIPCQQGKIQQVLLNILRNGAQAMQKANTDNPTFRIKTYADDRKKMVCMEIEDNGPGMDENTRKRVFEPFFTTKEVGVGTGLGLSVSYFIITENHSGEMEVESHPGEGARFIIRLPY</sequence>
<dbReference type="AlphaFoldDB" id="A0A841RCN1"/>
<organism evidence="13 14">
    <name type="scientific">Spirochaeta isovalerica</name>
    <dbReference type="NCBI Taxonomy" id="150"/>
    <lineage>
        <taxon>Bacteria</taxon>
        <taxon>Pseudomonadati</taxon>
        <taxon>Spirochaetota</taxon>
        <taxon>Spirochaetia</taxon>
        <taxon>Spirochaetales</taxon>
        <taxon>Spirochaetaceae</taxon>
        <taxon>Spirochaeta</taxon>
    </lineage>
</organism>
<dbReference type="Pfam" id="PF02518">
    <property type="entry name" value="HATPase_c"/>
    <property type="match status" value="1"/>
</dbReference>
<dbReference type="InterPro" id="IPR036097">
    <property type="entry name" value="HisK_dim/P_sf"/>
</dbReference>
<feature type="transmembrane region" description="Helical" evidence="10">
    <location>
        <begin position="95"/>
        <end position="116"/>
    </location>
</feature>
<dbReference type="Gene3D" id="1.10.287.130">
    <property type="match status" value="1"/>
</dbReference>
<dbReference type="SUPFAM" id="SSF55874">
    <property type="entry name" value="ATPase domain of HSP90 chaperone/DNA topoisomerase II/histidine kinase"/>
    <property type="match status" value="1"/>
</dbReference>
<dbReference type="InterPro" id="IPR013767">
    <property type="entry name" value="PAS_fold"/>
</dbReference>
<dbReference type="InterPro" id="IPR036890">
    <property type="entry name" value="HATPase_C_sf"/>
</dbReference>
<keyword evidence="10" id="KW-0472">Membrane</keyword>
<dbReference type="PANTHER" id="PTHR43065">
    <property type="entry name" value="SENSOR HISTIDINE KINASE"/>
    <property type="match status" value="1"/>
</dbReference>
<evidence type="ECO:0000256" key="5">
    <source>
        <dbReference type="ARBA" id="ARBA00022741"/>
    </source>
</evidence>
<dbReference type="Pfam" id="PF00512">
    <property type="entry name" value="HisKA"/>
    <property type="match status" value="1"/>
</dbReference>
<dbReference type="SMART" id="SM00388">
    <property type="entry name" value="HisKA"/>
    <property type="match status" value="1"/>
</dbReference>
<dbReference type="Pfam" id="PF00989">
    <property type="entry name" value="PAS"/>
    <property type="match status" value="1"/>
</dbReference>
<keyword evidence="6" id="KW-0418">Kinase</keyword>
<reference evidence="13 14" key="1">
    <citation type="submission" date="2020-08" db="EMBL/GenBank/DDBJ databases">
        <title>Genomic Encyclopedia of Type Strains, Phase IV (KMG-IV): sequencing the most valuable type-strain genomes for metagenomic binning, comparative biology and taxonomic classification.</title>
        <authorList>
            <person name="Goeker M."/>
        </authorList>
    </citation>
    <scope>NUCLEOTIDE SEQUENCE [LARGE SCALE GENOMIC DNA]</scope>
    <source>
        <strain evidence="13 14">DSM 2461</strain>
    </source>
</reference>
<dbReference type="InterPro" id="IPR000014">
    <property type="entry name" value="PAS"/>
</dbReference>
<dbReference type="SMART" id="SM00387">
    <property type="entry name" value="HATPase_c"/>
    <property type="match status" value="1"/>
</dbReference>
<dbReference type="PROSITE" id="PS50112">
    <property type="entry name" value="PAS"/>
    <property type="match status" value="1"/>
</dbReference>
<accession>A0A841RCN1</accession>
<evidence type="ECO:0000259" key="11">
    <source>
        <dbReference type="PROSITE" id="PS50109"/>
    </source>
</evidence>